<dbReference type="SUPFAM" id="SSF48317">
    <property type="entry name" value="Acid phosphatase/Vanadium-dependent haloperoxidase"/>
    <property type="match status" value="1"/>
</dbReference>
<feature type="transmembrane region" description="Helical" evidence="1">
    <location>
        <begin position="78"/>
        <end position="98"/>
    </location>
</feature>
<dbReference type="Proteomes" id="UP000023067">
    <property type="component" value="Unassembled WGS sequence"/>
</dbReference>
<dbReference type="PATRIC" id="fig|396014.3.peg.2903"/>
<dbReference type="eggNOG" id="COG0671">
    <property type="taxonomic scope" value="Bacteria"/>
</dbReference>
<dbReference type="EMBL" id="JDYK01000017">
    <property type="protein sequence ID" value="EWS80245.1"/>
    <property type="molecule type" value="Genomic_DNA"/>
</dbReference>
<dbReference type="RefSeq" id="WP_232226449.1">
    <property type="nucleotide sequence ID" value="NZ_KK070000.1"/>
</dbReference>
<feature type="transmembrane region" description="Helical" evidence="1">
    <location>
        <begin position="44"/>
        <end position="71"/>
    </location>
</feature>
<gene>
    <name evidence="3" type="ORF">BF93_04360</name>
</gene>
<feature type="domain" description="Phosphatidic acid phosphatase type 2/haloperoxidase" evidence="2">
    <location>
        <begin position="78"/>
        <end position="187"/>
    </location>
</feature>
<dbReference type="SMART" id="SM00014">
    <property type="entry name" value="acidPPc"/>
    <property type="match status" value="1"/>
</dbReference>
<feature type="transmembrane region" description="Helical" evidence="1">
    <location>
        <begin position="145"/>
        <end position="163"/>
    </location>
</feature>
<comment type="caution">
    <text evidence="3">The sequence shown here is derived from an EMBL/GenBank/DDBJ whole genome shotgun (WGS) entry which is preliminary data.</text>
</comment>
<keyword evidence="1" id="KW-0812">Transmembrane</keyword>
<name>Z9JP96_9MICO</name>
<dbReference type="InterPro" id="IPR000326">
    <property type="entry name" value="PAP2/HPO"/>
</dbReference>
<dbReference type="Gene3D" id="1.20.144.10">
    <property type="entry name" value="Phosphatidic acid phosphatase type 2/haloperoxidase"/>
    <property type="match status" value="1"/>
</dbReference>
<keyword evidence="4" id="KW-1185">Reference proteome</keyword>
<evidence type="ECO:0000256" key="1">
    <source>
        <dbReference type="SAM" id="Phobius"/>
    </source>
</evidence>
<protein>
    <submittedName>
        <fullName evidence="3">Membrane protein</fullName>
    </submittedName>
</protein>
<feature type="transmembrane region" description="Helical" evidence="1">
    <location>
        <begin position="118"/>
        <end position="138"/>
    </location>
</feature>
<feature type="transmembrane region" description="Helical" evidence="1">
    <location>
        <begin position="175"/>
        <end position="197"/>
    </location>
</feature>
<dbReference type="Pfam" id="PF01569">
    <property type="entry name" value="PAP2"/>
    <property type="match status" value="1"/>
</dbReference>
<dbReference type="AlphaFoldDB" id="Z9JP96"/>
<reference evidence="3 4" key="1">
    <citation type="submission" date="2014-02" db="EMBL/GenBank/DDBJ databases">
        <title>Genome sequence of Brachybacterium phenoliresistens strain W13A50.</title>
        <authorList>
            <person name="Wang X."/>
        </authorList>
    </citation>
    <scope>NUCLEOTIDE SEQUENCE [LARGE SCALE GENOMIC DNA]</scope>
    <source>
        <strain evidence="3 4">W13A50</strain>
    </source>
</reference>
<proteinExistence type="predicted"/>
<feature type="transmembrane region" description="Helical" evidence="1">
    <location>
        <begin position="257"/>
        <end position="279"/>
    </location>
</feature>
<keyword evidence="1" id="KW-1133">Transmembrane helix</keyword>
<dbReference type="InterPro" id="IPR036938">
    <property type="entry name" value="PAP2/HPO_sf"/>
</dbReference>
<evidence type="ECO:0000259" key="2">
    <source>
        <dbReference type="SMART" id="SM00014"/>
    </source>
</evidence>
<dbReference type="STRING" id="396014.BF93_04360"/>
<evidence type="ECO:0000313" key="3">
    <source>
        <dbReference type="EMBL" id="EWS80245.1"/>
    </source>
</evidence>
<sequence>MSALLAAVVCGLGTWQLVRFAVGTARGQRLDQLILSAAQADGSFVAQLVFPAISTVTVPVIIAILLAAGVLCIARRRVGLLAQIAAMVIGANLTTQVVKHLLVPRDVLAEGIEVTPNSFPSGHTTLAMAAAVAIVLAVPDRLRSLAAVLAAGWAVGAGVGTMAEGWHRPSDVAGAVLVVGAWTFLMLALDAAAAAAGGPAAPARPRAREGAPARRSGAAGAVLLIAVAIVAVAGALLAGAAIPTPLQLEDIAHQRTAYAASILAILAGTSALVGTVLVLRVDHTSR</sequence>
<dbReference type="HOGENOM" id="CLU_061746_1_0_11"/>
<evidence type="ECO:0000313" key="4">
    <source>
        <dbReference type="Proteomes" id="UP000023067"/>
    </source>
</evidence>
<accession>Z9JP96</accession>
<organism evidence="3 4">
    <name type="scientific">Brachybacterium phenoliresistens</name>
    <dbReference type="NCBI Taxonomy" id="396014"/>
    <lineage>
        <taxon>Bacteria</taxon>
        <taxon>Bacillati</taxon>
        <taxon>Actinomycetota</taxon>
        <taxon>Actinomycetes</taxon>
        <taxon>Micrococcales</taxon>
        <taxon>Dermabacteraceae</taxon>
        <taxon>Brachybacterium</taxon>
    </lineage>
</organism>
<feature type="transmembrane region" description="Helical" evidence="1">
    <location>
        <begin position="218"/>
        <end position="242"/>
    </location>
</feature>
<keyword evidence="1" id="KW-0472">Membrane</keyword>